<evidence type="ECO:0000256" key="1">
    <source>
        <dbReference type="SAM" id="MobiDB-lite"/>
    </source>
</evidence>
<feature type="region of interest" description="Disordered" evidence="1">
    <location>
        <begin position="62"/>
        <end position="98"/>
    </location>
</feature>
<proteinExistence type="predicted"/>
<organism evidence="2 3">
    <name type="scientific">Oesophagostomum dentatum</name>
    <name type="common">Nodular worm</name>
    <dbReference type="NCBI Taxonomy" id="61180"/>
    <lineage>
        <taxon>Eukaryota</taxon>
        <taxon>Metazoa</taxon>
        <taxon>Ecdysozoa</taxon>
        <taxon>Nematoda</taxon>
        <taxon>Chromadorea</taxon>
        <taxon>Rhabditida</taxon>
        <taxon>Rhabditina</taxon>
        <taxon>Rhabditomorpha</taxon>
        <taxon>Strongyloidea</taxon>
        <taxon>Strongylidae</taxon>
        <taxon>Oesophagostomum</taxon>
    </lineage>
</organism>
<dbReference type="AlphaFoldDB" id="A0A0B1TBG2"/>
<dbReference type="EMBL" id="KN551222">
    <property type="protein sequence ID" value="KHJ92655.1"/>
    <property type="molecule type" value="Genomic_DNA"/>
</dbReference>
<evidence type="ECO:0000313" key="3">
    <source>
        <dbReference type="Proteomes" id="UP000053660"/>
    </source>
</evidence>
<evidence type="ECO:0000313" key="2">
    <source>
        <dbReference type="EMBL" id="KHJ92655.1"/>
    </source>
</evidence>
<keyword evidence="3" id="KW-1185">Reference proteome</keyword>
<dbReference type="OrthoDB" id="10524403at2759"/>
<dbReference type="Proteomes" id="UP000053660">
    <property type="component" value="Unassembled WGS sequence"/>
</dbReference>
<feature type="region of interest" description="Disordered" evidence="1">
    <location>
        <begin position="1"/>
        <end position="29"/>
    </location>
</feature>
<name>A0A0B1TBG2_OESDE</name>
<protein>
    <submittedName>
        <fullName evidence="2">Uncharacterized protein</fullName>
    </submittedName>
</protein>
<feature type="non-terminal residue" evidence="2">
    <location>
        <position position="1"/>
    </location>
</feature>
<gene>
    <name evidence="2" type="ORF">OESDEN_07453</name>
</gene>
<accession>A0A0B1TBG2</accession>
<sequence>NLSVHKHKTTTEDDASTATEESQEDDSLFHEVEFKPSVSYEQLLSGDYCLEDVDLKPVEHLMFGDDEDDTQRSSRSSPFKRKAETVLENAESQSSSSYYAKRVKNEDKIVA</sequence>
<reference evidence="2 3" key="1">
    <citation type="submission" date="2014-03" db="EMBL/GenBank/DDBJ databases">
        <title>Draft genome of the hookworm Oesophagostomum dentatum.</title>
        <authorList>
            <person name="Mitreva M."/>
        </authorList>
    </citation>
    <scope>NUCLEOTIDE SEQUENCE [LARGE SCALE GENOMIC DNA]</scope>
    <source>
        <strain evidence="2 3">OD-Hann</strain>
    </source>
</reference>